<dbReference type="Gene3D" id="3.30.420.10">
    <property type="entry name" value="Ribonuclease H-like superfamily/Ribonuclease H"/>
    <property type="match status" value="1"/>
</dbReference>
<feature type="region of interest" description="Disordered" evidence="2">
    <location>
        <begin position="663"/>
        <end position="723"/>
    </location>
</feature>
<dbReference type="SUPFAM" id="SSF56672">
    <property type="entry name" value="DNA/RNA polymerases"/>
    <property type="match status" value="1"/>
</dbReference>
<gene>
    <name evidence="4" type="ORF">CLF_106125</name>
</gene>
<name>G7YPN7_CLOSI</name>
<dbReference type="GO" id="GO:0003824">
    <property type="term" value="F:catalytic activity"/>
    <property type="evidence" value="ECO:0007669"/>
    <property type="project" value="UniProtKB-KW"/>
</dbReference>
<dbReference type="InterPro" id="IPR041577">
    <property type="entry name" value="RT_RNaseH_2"/>
</dbReference>
<keyword evidence="5" id="KW-1185">Reference proteome</keyword>
<evidence type="ECO:0000256" key="2">
    <source>
        <dbReference type="SAM" id="MobiDB-lite"/>
    </source>
</evidence>
<dbReference type="Gene3D" id="3.30.70.270">
    <property type="match status" value="1"/>
</dbReference>
<dbReference type="PANTHER" id="PTHR37984:SF5">
    <property type="entry name" value="PROTEIN NYNRIN-LIKE"/>
    <property type="match status" value="1"/>
</dbReference>
<dbReference type="InterPro" id="IPR050951">
    <property type="entry name" value="Retrovirus_Pol_polyprotein"/>
</dbReference>
<dbReference type="CDD" id="cd09274">
    <property type="entry name" value="RNase_HI_RT_Ty3"/>
    <property type="match status" value="1"/>
</dbReference>
<dbReference type="FunFam" id="3.30.70.270:FF:000020">
    <property type="entry name" value="Transposon Tf2-6 polyprotein-like Protein"/>
    <property type="match status" value="1"/>
</dbReference>
<evidence type="ECO:0000256" key="1">
    <source>
        <dbReference type="ARBA" id="ARBA00023268"/>
    </source>
</evidence>
<dbReference type="GO" id="GO:0003676">
    <property type="term" value="F:nucleic acid binding"/>
    <property type="evidence" value="ECO:0007669"/>
    <property type="project" value="InterPro"/>
</dbReference>
<feature type="compositionally biased region" description="Basic residues" evidence="2">
    <location>
        <begin position="712"/>
        <end position="723"/>
    </location>
</feature>
<feature type="domain" description="Integrase catalytic" evidence="3">
    <location>
        <begin position="396"/>
        <end position="549"/>
    </location>
</feature>
<dbReference type="FunFam" id="3.30.420.10:FF:000131">
    <property type="entry name" value="Protein CBG26278"/>
    <property type="match status" value="1"/>
</dbReference>
<feature type="non-terminal residue" evidence="4">
    <location>
        <position position="723"/>
    </location>
</feature>
<dbReference type="PANTHER" id="PTHR37984">
    <property type="entry name" value="PROTEIN CBG26694"/>
    <property type="match status" value="1"/>
</dbReference>
<evidence type="ECO:0000313" key="5">
    <source>
        <dbReference type="Proteomes" id="UP000008909"/>
    </source>
</evidence>
<dbReference type="InterPro" id="IPR012337">
    <property type="entry name" value="RNaseH-like_sf"/>
</dbReference>
<dbReference type="Proteomes" id="UP000008909">
    <property type="component" value="Unassembled WGS sequence"/>
</dbReference>
<dbReference type="FunFam" id="1.10.340.70:FF:000003">
    <property type="entry name" value="Protein CBG25708"/>
    <property type="match status" value="1"/>
</dbReference>
<reference evidence="4" key="1">
    <citation type="journal article" date="2011" name="Genome Biol.">
        <title>The draft genome of the carcinogenic human liver fluke Clonorchis sinensis.</title>
        <authorList>
            <person name="Wang X."/>
            <person name="Chen W."/>
            <person name="Huang Y."/>
            <person name="Sun J."/>
            <person name="Men J."/>
            <person name="Liu H."/>
            <person name="Luo F."/>
            <person name="Guo L."/>
            <person name="Lv X."/>
            <person name="Deng C."/>
            <person name="Zhou C."/>
            <person name="Fan Y."/>
            <person name="Li X."/>
            <person name="Huang L."/>
            <person name="Hu Y."/>
            <person name="Liang C."/>
            <person name="Hu X."/>
            <person name="Xu J."/>
            <person name="Yu X."/>
        </authorList>
    </citation>
    <scope>NUCLEOTIDE SEQUENCE [LARGE SCALE GENOMIC DNA]</scope>
    <source>
        <strain evidence="4">Henan</strain>
    </source>
</reference>
<dbReference type="InterPro" id="IPR043128">
    <property type="entry name" value="Rev_trsase/Diguanyl_cyclase"/>
</dbReference>
<evidence type="ECO:0000313" key="4">
    <source>
        <dbReference type="EMBL" id="GAA54918.1"/>
    </source>
</evidence>
<dbReference type="InterPro" id="IPR001584">
    <property type="entry name" value="Integrase_cat-core"/>
</dbReference>
<dbReference type="InterPro" id="IPR043502">
    <property type="entry name" value="DNA/RNA_pol_sf"/>
</dbReference>
<sequence>MTSFLQVLIKKYLGFIFDEHGRHPDPENISAIQQMSAPTNVATLRSFLGLVSHYSSFLPDMHRVREPLNHLLKKDVPWNWSHQCQSAFDKVKSLLNSDLLLTHYNPALDITVVSDASNYGIGAVISHVFPDENEKAIAHAARSLTITECNYGQIEKEALAIIFAIKKFHKMLYGRHFTLITDHKPLLAVFGSKKGIPVYTANRLQRWATMLLGYDFSIKYQSTDAIGQADALSRLMDSQRQQPEDAVVASITVEPEVNAVLATTIRALPVTSAMVRGVTARDPLLQKVLHFHRTHWPAVCSDKQLQAFYQRRSSLSEVDGCLLFAERVIVPPELQNDVLKQFHFGHPGINRMKALTRSYVYWPNMDKQLEELVRMCSKCQLSAKSPRKTELCSWPVPETPWSRLHVDFVGPINGQQYLILVDAYSKWPEVFNMDHITACATISKLQHVFSHFGVPNIIVSDNGSAFTSAKFSDFCQENSIQHVRSPPFHPQSNGQVERFVDTFKRALLKLKEEGTTPEIIETFLLSYRATPNVNAPHGKSPAEVLMNRKIRLPVDVIRPTLHSPTGRNINMEVQFNRHHGAVSNIFIPGQSVLAKDYRGGAEKWTQGIIVRRAGRVVYEVTVGSSIWVRHANQLRASYLPATATLDPVLPLEILLDTFELAQKPKSPEPMNEPAISKSCAPRRWTDRIRRPVRPMQLNPQQQSYDRALQRGGVRRTTSKRTNP</sequence>
<accession>G7YPN7</accession>
<dbReference type="InterPro" id="IPR041588">
    <property type="entry name" value="Integrase_H2C2"/>
</dbReference>
<dbReference type="Gene3D" id="1.10.340.70">
    <property type="match status" value="1"/>
</dbReference>
<dbReference type="Pfam" id="PF00665">
    <property type="entry name" value="rve"/>
    <property type="match status" value="1"/>
</dbReference>
<dbReference type="Pfam" id="PF17921">
    <property type="entry name" value="Integrase_H2C2"/>
    <property type="match status" value="1"/>
</dbReference>
<reference key="2">
    <citation type="submission" date="2011-10" db="EMBL/GenBank/DDBJ databases">
        <title>The genome and transcriptome sequence of Clonorchis sinensis provide insights into the carcinogenic liver fluke.</title>
        <authorList>
            <person name="Wang X."/>
            <person name="Huang Y."/>
            <person name="Chen W."/>
            <person name="Liu H."/>
            <person name="Guo L."/>
            <person name="Chen Y."/>
            <person name="Luo F."/>
            <person name="Zhou W."/>
            <person name="Sun J."/>
            <person name="Mao Q."/>
            <person name="Liang P."/>
            <person name="Zhou C."/>
            <person name="Tian Y."/>
            <person name="Men J."/>
            <person name="Lv X."/>
            <person name="Huang L."/>
            <person name="Zhou J."/>
            <person name="Hu Y."/>
            <person name="Li R."/>
            <person name="Zhang F."/>
            <person name="Lei H."/>
            <person name="Li X."/>
            <person name="Hu X."/>
            <person name="Liang C."/>
            <person name="Xu J."/>
            <person name="Wu Z."/>
            <person name="Yu X."/>
        </authorList>
    </citation>
    <scope>NUCLEOTIDE SEQUENCE</scope>
    <source>
        <strain>Henan</strain>
    </source>
</reference>
<dbReference type="GO" id="GO:0015074">
    <property type="term" value="P:DNA integration"/>
    <property type="evidence" value="ECO:0007669"/>
    <property type="project" value="InterPro"/>
</dbReference>
<dbReference type="Pfam" id="PF17919">
    <property type="entry name" value="RT_RNaseH_2"/>
    <property type="match status" value="1"/>
</dbReference>
<organism evidence="4 5">
    <name type="scientific">Clonorchis sinensis</name>
    <name type="common">Chinese liver fluke</name>
    <dbReference type="NCBI Taxonomy" id="79923"/>
    <lineage>
        <taxon>Eukaryota</taxon>
        <taxon>Metazoa</taxon>
        <taxon>Spiralia</taxon>
        <taxon>Lophotrochozoa</taxon>
        <taxon>Platyhelminthes</taxon>
        <taxon>Trematoda</taxon>
        <taxon>Digenea</taxon>
        <taxon>Opisthorchiida</taxon>
        <taxon>Opisthorchiata</taxon>
        <taxon>Opisthorchiidae</taxon>
        <taxon>Clonorchis</taxon>
    </lineage>
</organism>
<dbReference type="AlphaFoldDB" id="G7YPN7"/>
<dbReference type="EMBL" id="DF143939">
    <property type="protein sequence ID" value="GAA54918.1"/>
    <property type="molecule type" value="Genomic_DNA"/>
</dbReference>
<keyword evidence="1" id="KW-0511">Multifunctional enzyme</keyword>
<protein>
    <recommendedName>
        <fullName evidence="3">Integrase catalytic domain-containing protein</fullName>
    </recommendedName>
</protein>
<dbReference type="SUPFAM" id="SSF53098">
    <property type="entry name" value="Ribonuclease H-like"/>
    <property type="match status" value="1"/>
</dbReference>
<proteinExistence type="predicted"/>
<evidence type="ECO:0000259" key="3">
    <source>
        <dbReference type="PROSITE" id="PS50994"/>
    </source>
</evidence>
<dbReference type="InterPro" id="IPR036397">
    <property type="entry name" value="RNaseH_sf"/>
</dbReference>
<dbReference type="PROSITE" id="PS50994">
    <property type="entry name" value="INTEGRASE"/>
    <property type="match status" value="1"/>
</dbReference>